<feature type="compositionally biased region" description="Polar residues" evidence="3">
    <location>
        <begin position="202"/>
        <end position="214"/>
    </location>
</feature>
<sequence length="457" mass="52034">MRPGFSLTWNVEWLGSFPVPGTDLETVSQRLDRFTPRKSTIPVQLSISVFGVKVCAVDDERVLFYQSIRRVNCVIGRSARHEVAYIAREPSGQLYRRLCHLFRTKSSHQVEEIESVLENAFQAAALIKPSLPPTNPPKLASQLSSPIAIYPLRRTPAVAANTPSSVSNHPPGIEQCKLHITSSVLLNRIFGKSRTDVDLNNKENTAAITPSAPSKQRRRPVSAVFSQALHRFSSASISTKRFSSIDTPRKLERPTSICQPSSSLAPEIASHHPRSANLQHISTPQHTPREEILRQSQTSSLSLCYDERLTEWIYPIDERLEKQLEQVAYFCKTAHRNRITRALLEQSEGAFVVRFSESKRKCLALSVRVPFRHNPTGVSHYLIIRNDHGFKLRGANKYFPSIPMLVTHHSVMPEQLPCRLIFAHWGNMWKRVEMNNNYDYPPYEQVECSNEIFKHNR</sequence>
<evidence type="ECO:0008006" key="8">
    <source>
        <dbReference type="Google" id="ProtNLM"/>
    </source>
</evidence>
<keyword evidence="7" id="KW-1185">Reference proteome</keyword>
<dbReference type="CDD" id="cd00173">
    <property type="entry name" value="SH2"/>
    <property type="match status" value="1"/>
</dbReference>
<feature type="region of interest" description="Disordered" evidence="3">
    <location>
        <begin position="201"/>
        <end position="222"/>
    </location>
</feature>
<feature type="compositionally biased region" description="Polar residues" evidence="3">
    <location>
        <begin position="276"/>
        <end position="286"/>
    </location>
</feature>
<dbReference type="InterPro" id="IPR006020">
    <property type="entry name" value="PTB/PI_dom"/>
</dbReference>
<dbReference type="SMART" id="SM00462">
    <property type="entry name" value="PTB"/>
    <property type="match status" value="1"/>
</dbReference>
<proteinExistence type="predicted"/>
<dbReference type="Proteomes" id="UP000277928">
    <property type="component" value="Unassembled WGS sequence"/>
</dbReference>
<dbReference type="Pfam" id="PF00640">
    <property type="entry name" value="PID"/>
    <property type="match status" value="1"/>
</dbReference>
<dbReference type="PANTHER" id="PTHR15832:SF2">
    <property type="entry name" value="SH2 DOMAIN-CONTAINING PROTEIN"/>
    <property type="match status" value="1"/>
</dbReference>
<dbReference type="SUPFAM" id="SSF55550">
    <property type="entry name" value="SH2 domain"/>
    <property type="match status" value="1"/>
</dbReference>
<dbReference type="OrthoDB" id="10013007at2759"/>
<reference evidence="6 7" key="1">
    <citation type="submission" date="2018-08" db="EMBL/GenBank/DDBJ databases">
        <authorList>
            <person name="Laetsch R D."/>
            <person name="Stevens L."/>
            <person name="Kumar S."/>
            <person name="Blaxter L. M."/>
        </authorList>
    </citation>
    <scope>NUCLEOTIDE SEQUENCE [LARGE SCALE GENOMIC DNA]</scope>
</reference>
<accession>A0A3P6UIX8</accession>
<gene>
    <name evidence="6" type="ORF">NLS_LOCUS3996</name>
</gene>
<evidence type="ECO:0000256" key="2">
    <source>
        <dbReference type="PROSITE-ProRule" id="PRU00191"/>
    </source>
</evidence>
<dbReference type="EMBL" id="UYRX01000237">
    <property type="protein sequence ID" value="VDK78214.1"/>
    <property type="molecule type" value="Genomic_DNA"/>
</dbReference>
<dbReference type="SUPFAM" id="SSF50729">
    <property type="entry name" value="PH domain-like"/>
    <property type="match status" value="1"/>
</dbReference>
<dbReference type="PROSITE" id="PS01179">
    <property type="entry name" value="PID"/>
    <property type="match status" value="1"/>
</dbReference>
<dbReference type="Pfam" id="PF00017">
    <property type="entry name" value="SH2"/>
    <property type="match status" value="1"/>
</dbReference>
<dbReference type="OMA" id="QRICWAT"/>
<evidence type="ECO:0000256" key="1">
    <source>
        <dbReference type="ARBA" id="ARBA00022999"/>
    </source>
</evidence>
<dbReference type="AlphaFoldDB" id="A0A3P6UIX8"/>
<feature type="domain" description="SH2" evidence="5">
    <location>
        <begin position="329"/>
        <end position="424"/>
    </location>
</feature>
<keyword evidence="1 2" id="KW-0727">SH2 domain</keyword>
<name>A0A3P6UIX8_LITSI</name>
<dbReference type="SMART" id="SM00252">
    <property type="entry name" value="SH2"/>
    <property type="match status" value="1"/>
</dbReference>
<feature type="region of interest" description="Disordered" evidence="3">
    <location>
        <begin position="245"/>
        <end position="266"/>
    </location>
</feature>
<evidence type="ECO:0000313" key="7">
    <source>
        <dbReference type="Proteomes" id="UP000277928"/>
    </source>
</evidence>
<dbReference type="PANTHER" id="PTHR15832">
    <property type="entry name" value="SHC (SRC HOMOLOGY DOMAIN C-TERMINAL) ADAPTOR HOMOLOG"/>
    <property type="match status" value="1"/>
</dbReference>
<protein>
    <recommendedName>
        <fullName evidence="8">SH2 domain-containing protein</fullName>
    </recommendedName>
</protein>
<dbReference type="InterPro" id="IPR011993">
    <property type="entry name" value="PH-like_dom_sf"/>
</dbReference>
<dbReference type="InterPro" id="IPR000980">
    <property type="entry name" value="SH2"/>
</dbReference>
<dbReference type="InterPro" id="IPR036860">
    <property type="entry name" value="SH2_dom_sf"/>
</dbReference>
<feature type="domain" description="PID" evidence="4">
    <location>
        <begin position="9"/>
        <end position="122"/>
    </location>
</feature>
<evidence type="ECO:0000259" key="5">
    <source>
        <dbReference type="PROSITE" id="PS50001"/>
    </source>
</evidence>
<organism evidence="6 7">
    <name type="scientific">Litomosoides sigmodontis</name>
    <name type="common">Filarial nematode worm</name>
    <dbReference type="NCBI Taxonomy" id="42156"/>
    <lineage>
        <taxon>Eukaryota</taxon>
        <taxon>Metazoa</taxon>
        <taxon>Ecdysozoa</taxon>
        <taxon>Nematoda</taxon>
        <taxon>Chromadorea</taxon>
        <taxon>Rhabditida</taxon>
        <taxon>Spirurina</taxon>
        <taxon>Spiruromorpha</taxon>
        <taxon>Filarioidea</taxon>
        <taxon>Onchocercidae</taxon>
        <taxon>Litomosoides</taxon>
    </lineage>
</organism>
<dbReference type="Gene3D" id="2.30.29.30">
    <property type="entry name" value="Pleckstrin-homology domain (PH domain)/Phosphotyrosine-binding domain (PTB)"/>
    <property type="match status" value="1"/>
</dbReference>
<dbReference type="PROSITE" id="PS50001">
    <property type="entry name" value="SH2"/>
    <property type="match status" value="1"/>
</dbReference>
<evidence type="ECO:0000256" key="3">
    <source>
        <dbReference type="SAM" id="MobiDB-lite"/>
    </source>
</evidence>
<dbReference type="Gene3D" id="3.30.505.10">
    <property type="entry name" value="SH2 domain"/>
    <property type="match status" value="1"/>
</dbReference>
<evidence type="ECO:0000313" key="6">
    <source>
        <dbReference type="EMBL" id="VDK78214.1"/>
    </source>
</evidence>
<feature type="region of interest" description="Disordered" evidence="3">
    <location>
        <begin position="272"/>
        <end position="291"/>
    </location>
</feature>
<evidence type="ECO:0000259" key="4">
    <source>
        <dbReference type="PROSITE" id="PS01179"/>
    </source>
</evidence>